<comment type="caution">
    <text evidence="4">The sequence shown here is derived from an EMBL/GenBank/DDBJ whole genome shotgun (WGS) entry which is preliminary data.</text>
</comment>
<evidence type="ECO:0000256" key="2">
    <source>
        <dbReference type="SAM" id="SignalP"/>
    </source>
</evidence>
<dbReference type="GO" id="GO:0016020">
    <property type="term" value="C:membrane"/>
    <property type="evidence" value="ECO:0007669"/>
    <property type="project" value="InterPro"/>
</dbReference>
<dbReference type="Proteomes" id="UP000465112">
    <property type="component" value="Chromosome 1"/>
</dbReference>
<dbReference type="InterPro" id="IPR003599">
    <property type="entry name" value="Ig_sub"/>
</dbReference>
<feature type="chain" id="PRO_5025608746" description="Ig-like domain-containing protein" evidence="2">
    <location>
        <begin position="18"/>
        <end position="221"/>
    </location>
</feature>
<keyword evidence="1" id="KW-0472">Membrane</keyword>
<dbReference type="OrthoDB" id="8436389at2759"/>
<proteinExistence type="predicted"/>
<dbReference type="EMBL" id="VHII01000001">
    <property type="protein sequence ID" value="KAF1395076.1"/>
    <property type="molecule type" value="Genomic_DNA"/>
</dbReference>
<dbReference type="SUPFAM" id="SSF48726">
    <property type="entry name" value="Immunoglobulin"/>
    <property type="match status" value="1"/>
</dbReference>
<evidence type="ECO:0000313" key="5">
    <source>
        <dbReference type="Proteomes" id="UP000465112"/>
    </source>
</evidence>
<feature type="domain" description="Ig-like" evidence="3">
    <location>
        <begin position="1"/>
        <end position="114"/>
    </location>
</feature>
<dbReference type="InterPro" id="IPR039090">
    <property type="entry name" value="CD7"/>
</dbReference>
<gene>
    <name evidence="4" type="ORF">PFLUV_G00007790</name>
</gene>
<dbReference type="PROSITE" id="PS50835">
    <property type="entry name" value="IG_LIKE"/>
    <property type="match status" value="1"/>
</dbReference>
<keyword evidence="2" id="KW-0732">Signal</keyword>
<keyword evidence="1" id="KW-0812">Transmembrane</keyword>
<dbReference type="PANTHER" id="PTHR15343">
    <property type="entry name" value="CD7"/>
    <property type="match status" value="1"/>
</dbReference>
<protein>
    <recommendedName>
        <fullName evidence="3">Ig-like domain-containing protein</fullName>
    </recommendedName>
</protein>
<sequence length="221" mass="24608">MKNLCWSTLLLCVFANAENNAVWREAGKNVTLKCSSAGCPRSIEGSDGMYLYHSQDQDHKQQKEVLYYHPYPGSTDKITPRTGYTGRIETKGSLSNHNITISNLTVNDSGFYSCVYINNVHVPCSTYTLFISGVVPCSTAAAEVSRVPVNEKSLPLVLIIIAACTVSTLVTVMLILLIVPRVKRWTSRRRRRTSVSQVSSDYVYEVMNGFRHAQKQSPPNP</sequence>
<evidence type="ECO:0000259" key="3">
    <source>
        <dbReference type="PROSITE" id="PS50835"/>
    </source>
</evidence>
<dbReference type="PANTHER" id="PTHR15343:SF0">
    <property type="entry name" value="T-CELL ANTIGEN CD7"/>
    <property type="match status" value="1"/>
</dbReference>
<reference evidence="4 5" key="1">
    <citation type="submission" date="2019-06" db="EMBL/GenBank/DDBJ databases">
        <title>A chromosome-scale genome assembly of the European perch, Perca fluviatilis.</title>
        <authorList>
            <person name="Roques C."/>
            <person name="Zahm M."/>
            <person name="Cabau C."/>
            <person name="Klopp C."/>
            <person name="Bouchez O."/>
            <person name="Donnadieu C."/>
            <person name="Kuhl H."/>
            <person name="Gislard M."/>
            <person name="Guendouz S."/>
            <person name="Journot L."/>
            <person name="Haffray P."/>
            <person name="Bestin A."/>
            <person name="Morvezen R."/>
            <person name="Feron R."/>
            <person name="Wen M."/>
            <person name="Jouanno E."/>
            <person name="Herpin A."/>
            <person name="Schartl M."/>
            <person name="Postlethwait J."/>
            <person name="Schaerlinger B."/>
            <person name="Chardard D."/>
            <person name="Lecocq T."/>
            <person name="Poncet C."/>
            <person name="Jaffrelo L."/>
            <person name="Lampietro C."/>
            <person name="Guiguen Y."/>
        </authorList>
    </citation>
    <scope>NUCLEOTIDE SEQUENCE [LARGE SCALE GENOMIC DNA]</scope>
    <source>
        <tissue evidence="4">Blood</tissue>
    </source>
</reference>
<keyword evidence="1" id="KW-1133">Transmembrane helix</keyword>
<feature type="transmembrane region" description="Helical" evidence="1">
    <location>
        <begin position="156"/>
        <end position="182"/>
    </location>
</feature>
<dbReference type="InterPro" id="IPR013783">
    <property type="entry name" value="Ig-like_fold"/>
</dbReference>
<dbReference type="Gene3D" id="2.60.40.10">
    <property type="entry name" value="Immunoglobulins"/>
    <property type="match status" value="1"/>
</dbReference>
<dbReference type="SMART" id="SM00409">
    <property type="entry name" value="IG"/>
    <property type="match status" value="1"/>
</dbReference>
<dbReference type="SMART" id="SM00406">
    <property type="entry name" value="IGv"/>
    <property type="match status" value="1"/>
</dbReference>
<evidence type="ECO:0000256" key="1">
    <source>
        <dbReference type="SAM" id="Phobius"/>
    </source>
</evidence>
<dbReference type="AlphaFoldDB" id="A0A6A5FHF3"/>
<name>A0A6A5FHF3_PERFL</name>
<dbReference type="GO" id="GO:0002250">
    <property type="term" value="P:adaptive immune response"/>
    <property type="evidence" value="ECO:0007669"/>
    <property type="project" value="InterPro"/>
</dbReference>
<keyword evidence="5" id="KW-1185">Reference proteome</keyword>
<dbReference type="InterPro" id="IPR036179">
    <property type="entry name" value="Ig-like_dom_sf"/>
</dbReference>
<accession>A0A6A5FHF3</accession>
<dbReference type="Pfam" id="PF07686">
    <property type="entry name" value="V-set"/>
    <property type="match status" value="1"/>
</dbReference>
<dbReference type="GO" id="GO:0038023">
    <property type="term" value="F:signaling receptor activity"/>
    <property type="evidence" value="ECO:0007669"/>
    <property type="project" value="InterPro"/>
</dbReference>
<evidence type="ECO:0000313" key="4">
    <source>
        <dbReference type="EMBL" id="KAF1395076.1"/>
    </source>
</evidence>
<feature type="signal peptide" evidence="2">
    <location>
        <begin position="1"/>
        <end position="17"/>
    </location>
</feature>
<dbReference type="InterPro" id="IPR013106">
    <property type="entry name" value="Ig_V-set"/>
</dbReference>
<dbReference type="InterPro" id="IPR007110">
    <property type="entry name" value="Ig-like_dom"/>
</dbReference>
<organism evidence="4 5">
    <name type="scientific">Perca fluviatilis</name>
    <name type="common">European perch</name>
    <dbReference type="NCBI Taxonomy" id="8168"/>
    <lineage>
        <taxon>Eukaryota</taxon>
        <taxon>Metazoa</taxon>
        <taxon>Chordata</taxon>
        <taxon>Craniata</taxon>
        <taxon>Vertebrata</taxon>
        <taxon>Euteleostomi</taxon>
        <taxon>Actinopterygii</taxon>
        <taxon>Neopterygii</taxon>
        <taxon>Teleostei</taxon>
        <taxon>Neoteleostei</taxon>
        <taxon>Acanthomorphata</taxon>
        <taxon>Eupercaria</taxon>
        <taxon>Perciformes</taxon>
        <taxon>Percoidei</taxon>
        <taxon>Percidae</taxon>
        <taxon>Percinae</taxon>
        <taxon>Perca</taxon>
    </lineage>
</organism>